<comment type="caution">
    <text evidence="3">The sequence shown here is derived from an EMBL/GenBank/DDBJ whole genome shotgun (WGS) entry which is preliminary data.</text>
</comment>
<name>A0ABS3N906_9BACI</name>
<protein>
    <submittedName>
        <fullName evidence="3">PilN domain-containing protein</fullName>
    </submittedName>
</protein>
<keyword evidence="2" id="KW-0812">Transmembrane</keyword>
<organism evidence="3 4">
    <name type="scientific">Metabacillus bambusae</name>
    <dbReference type="NCBI Taxonomy" id="2795218"/>
    <lineage>
        <taxon>Bacteria</taxon>
        <taxon>Bacillati</taxon>
        <taxon>Bacillota</taxon>
        <taxon>Bacilli</taxon>
        <taxon>Bacillales</taxon>
        <taxon>Bacillaceae</taxon>
        <taxon>Metabacillus</taxon>
    </lineage>
</organism>
<evidence type="ECO:0000256" key="2">
    <source>
        <dbReference type="SAM" id="Phobius"/>
    </source>
</evidence>
<accession>A0ABS3N906</accession>
<evidence type="ECO:0000313" key="3">
    <source>
        <dbReference type="EMBL" id="MBO1514761.1"/>
    </source>
</evidence>
<dbReference type="Pfam" id="PF05137">
    <property type="entry name" value="PilN"/>
    <property type="match status" value="1"/>
</dbReference>
<dbReference type="Proteomes" id="UP000663981">
    <property type="component" value="Unassembled WGS sequence"/>
</dbReference>
<keyword evidence="2" id="KW-1133">Transmembrane helix</keyword>
<dbReference type="EMBL" id="JAGDEL010000026">
    <property type="protein sequence ID" value="MBO1514761.1"/>
    <property type="molecule type" value="Genomic_DNA"/>
</dbReference>
<evidence type="ECO:0000313" key="4">
    <source>
        <dbReference type="Proteomes" id="UP000663981"/>
    </source>
</evidence>
<sequence>MLAEINLLPRKDLKNQAKRLVFLVILIITIIVISLFFLQARSLSKAEEVAENNRIKLQEQLEKKLQEDNQVSGKSTSAEKLQTAVNFAEFASKDMIPVLEELTQQLPERGYVLIFEQIDLGTINLVVQFDMNRDAAYYLTRLKESATFEQILLQKIETKNEESEGNNNLSDSESEIEIPRVEATYQIKIKNSVDGAKNGGENNEDSAS</sequence>
<feature type="coiled-coil region" evidence="1">
    <location>
        <begin position="40"/>
        <end position="67"/>
    </location>
</feature>
<dbReference type="RefSeq" id="WP_207981672.1">
    <property type="nucleotide sequence ID" value="NZ_JAGDEL010000026.1"/>
</dbReference>
<keyword evidence="4" id="KW-1185">Reference proteome</keyword>
<dbReference type="InterPro" id="IPR007813">
    <property type="entry name" value="PilN"/>
</dbReference>
<keyword evidence="1" id="KW-0175">Coiled coil</keyword>
<evidence type="ECO:0000256" key="1">
    <source>
        <dbReference type="SAM" id="Coils"/>
    </source>
</evidence>
<feature type="transmembrane region" description="Helical" evidence="2">
    <location>
        <begin position="20"/>
        <end position="38"/>
    </location>
</feature>
<gene>
    <name evidence="3" type="ORF">I7822_24310</name>
</gene>
<reference evidence="3 4" key="1">
    <citation type="submission" date="2021-03" db="EMBL/GenBank/DDBJ databases">
        <title>Whole genome sequence of Metabacillus bambusae BG109.</title>
        <authorList>
            <person name="Jeong J.W."/>
        </authorList>
    </citation>
    <scope>NUCLEOTIDE SEQUENCE [LARGE SCALE GENOMIC DNA]</scope>
    <source>
        <strain evidence="3 4">BG109</strain>
    </source>
</reference>
<keyword evidence="2" id="KW-0472">Membrane</keyword>
<proteinExistence type="predicted"/>